<evidence type="ECO:0000313" key="1">
    <source>
        <dbReference type="EMBL" id="RDX66471.1"/>
    </source>
</evidence>
<protein>
    <recommendedName>
        <fullName evidence="3">Copia protein</fullName>
    </recommendedName>
</protein>
<keyword evidence="2" id="KW-1185">Reference proteome</keyword>
<name>A0A371EKB0_MUCPR</name>
<sequence length="89" mass="10086">MPTVIQISASSSAYAILLDSQIVIHIILNPVFHECTKHIEVNCHYIRDEILNDNIATMHLVDILDKVLGKQQFDFLLGRLNIQDPHAPI</sequence>
<reference evidence="1" key="1">
    <citation type="submission" date="2018-05" db="EMBL/GenBank/DDBJ databases">
        <title>Draft genome of Mucuna pruriens seed.</title>
        <authorList>
            <person name="Nnadi N.E."/>
            <person name="Vos R."/>
            <person name="Hasami M.H."/>
            <person name="Devisetty U.K."/>
            <person name="Aguiy J.C."/>
        </authorList>
    </citation>
    <scope>NUCLEOTIDE SEQUENCE [LARGE SCALE GENOMIC DNA]</scope>
    <source>
        <strain evidence="1">JCA_2017</strain>
    </source>
</reference>
<evidence type="ECO:0000313" key="2">
    <source>
        <dbReference type="Proteomes" id="UP000257109"/>
    </source>
</evidence>
<comment type="caution">
    <text evidence="1">The sequence shown here is derived from an EMBL/GenBank/DDBJ whole genome shotgun (WGS) entry which is preliminary data.</text>
</comment>
<dbReference type="AlphaFoldDB" id="A0A371EKB0"/>
<gene>
    <name evidence="1" type="ORF">CR513_54763</name>
</gene>
<evidence type="ECO:0008006" key="3">
    <source>
        <dbReference type="Google" id="ProtNLM"/>
    </source>
</evidence>
<dbReference type="Proteomes" id="UP000257109">
    <property type="component" value="Unassembled WGS sequence"/>
</dbReference>
<organism evidence="1 2">
    <name type="scientific">Mucuna pruriens</name>
    <name type="common">Velvet bean</name>
    <name type="synonym">Dolichos pruriens</name>
    <dbReference type="NCBI Taxonomy" id="157652"/>
    <lineage>
        <taxon>Eukaryota</taxon>
        <taxon>Viridiplantae</taxon>
        <taxon>Streptophyta</taxon>
        <taxon>Embryophyta</taxon>
        <taxon>Tracheophyta</taxon>
        <taxon>Spermatophyta</taxon>
        <taxon>Magnoliopsida</taxon>
        <taxon>eudicotyledons</taxon>
        <taxon>Gunneridae</taxon>
        <taxon>Pentapetalae</taxon>
        <taxon>rosids</taxon>
        <taxon>fabids</taxon>
        <taxon>Fabales</taxon>
        <taxon>Fabaceae</taxon>
        <taxon>Papilionoideae</taxon>
        <taxon>50 kb inversion clade</taxon>
        <taxon>NPAAA clade</taxon>
        <taxon>indigoferoid/millettioid clade</taxon>
        <taxon>Phaseoleae</taxon>
        <taxon>Mucuna</taxon>
    </lineage>
</organism>
<feature type="non-terminal residue" evidence="1">
    <location>
        <position position="1"/>
    </location>
</feature>
<proteinExistence type="predicted"/>
<dbReference type="OrthoDB" id="414945at2759"/>
<accession>A0A371EKB0</accession>
<dbReference type="EMBL" id="QJKJ01013424">
    <property type="protein sequence ID" value="RDX66471.1"/>
    <property type="molecule type" value="Genomic_DNA"/>
</dbReference>